<dbReference type="OrthoDB" id="7862802at2759"/>
<dbReference type="Proteomes" id="UP000007798">
    <property type="component" value="Unassembled WGS sequence"/>
</dbReference>
<dbReference type="AlphaFoldDB" id="B4MW28"/>
<feature type="compositionally biased region" description="Basic residues" evidence="1">
    <location>
        <begin position="83"/>
        <end position="97"/>
    </location>
</feature>
<evidence type="ECO:0000256" key="1">
    <source>
        <dbReference type="SAM" id="MobiDB-lite"/>
    </source>
</evidence>
<accession>B4MW28</accession>
<protein>
    <submittedName>
        <fullName evidence="2">Uncharacterized protein</fullName>
    </submittedName>
</protein>
<sequence length="226" mass="26238">MMKHNLLWDTLQAVEQVEVAFEQTLKTIDDINHRYKLVSAFKRLANKRQQSYEAEIQAAITGPLVKLPPLYAYTKISTAPQGSRKKKYRKRKSNVRPKKLDKSFTHKIATPHSSSGSATPASTLRQLDMEMPENVAWTNGMYEFEQQSERIGRTKGNQSYRNRIRRLHEAAQKKLEQEQYENNNGHGRQIMQSEQGQIEDFSDQNEELLPCNVHCSSSWPCQCEYF</sequence>
<dbReference type="EMBL" id="CH963857">
    <property type="protein sequence ID" value="EDW75898.2"/>
    <property type="molecule type" value="Genomic_DNA"/>
</dbReference>
<name>B4MW28_DROWI</name>
<dbReference type="HOGENOM" id="CLU_1027702_0_0_1"/>
<organism evidence="2 3">
    <name type="scientific">Drosophila willistoni</name>
    <name type="common">Fruit fly</name>
    <dbReference type="NCBI Taxonomy" id="7260"/>
    <lineage>
        <taxon>Eukaryota</taxon>
        <taxon>Metazoa</taxon>
        <taxon>Ecdysozoa</taxon>
        <taxon>Arthropoda</taxon>
        <taxon>Hexapoda</taxon>
        <taxon>Insecta</taxon>
        <taxon>Pterygota</taxon>
        <taxon>Neoptera</taxon>
        <taxon>Endopterygota</taxon>
        <taxon>Diptera</taxon>
        <taxon>Brachycera</taxon>
        <taxon>Muscomorpha</taxon>
        <taxon>Ephydroidea</taxon>
        <taxon>Drosophilidae</taxon>
        <taxon>Drosophila</taxon>
        <taxon>Sophophora</taxon>
    </lineage>
</organism>
<dbReference type="STRING" id="7260.B4MW28"/>
<dbReference type="InParanoid" id="B4MW28"/>
<reference evidence="2 3" key="1">
    <citation type="journal article" date="2007" name="Nature">
        <title>Evolution of genes and genomes on the Drosophila phylogeny.</title>
        <authorList>
            <consortium name="Drosophila 12 Genomes Consortium"/>
            <person name="Clark A.G."/>
            <person name="Eisen M.B."/>
            <person name="Smith D.R."/>
            <person name="Bergman C.M."/>
            <person name="Oliver B."/>
            <person name="Markow T.A."/>
            <person name="Kaufman T.C."/>
            <person name="Kellis M."/>
            <person name="Gelbart W."/>
            <person name="Iyer V.N."/>
            <person name="Pollard D.A."/>
            <person name="Sackton T.B."/>
            <person name="Larracuente A.M."/>
            <person name="Singh N.D."/>
            <person name="Abad J.P."/>
            <person name="Abt D.N."/>
            <person name="Adryan B."/>
            <person name="Aguade M."/>
            <person name="Akashi H."/>
            <person name="Anderson W.W."/>
            <person name="Aquadro C.F."/>
            <person name="Ardell D.H."/>
            <person name="Arguello R."/>
            <person name="Artieri C.G."/>
            <person name="Barbash D.A."/>
            <person name="Barker D."/>
            <person name="Barsanti P."/>
            <person name="Batterham P."/>
            <person name="Batzoglou S."/>
            <person name="Begun D."/>
            <person name="Bhutkar A."/>
            <person name="Blanco E."/>
            <person name="Bosak S.A."/>
            <person name="Bradley R.K."/>
            <person name="Brand A.D."/>
            <person name="Brent M.R."/>
            <person name="Brooks A.N."/>
            <person name="Brown R.H."/>
            <person name="Butlin R.K."/>
            <person name="Caggese C."/>
            <person name="Calvi B.R."/>
            <person name="Bernardo de Carvalho A."/>
            <person name="Caspi A."/>
            <person name="Castrezana S."/>
            <person name="Celniker S.E."/>
            <person name="Chang J.L."/>
            <person name="Chapple C."/>
            <person name="Chatterji S."/>
            <person name="Chinwalla A."/>
            <person name="Civetta A."/>
            <person name="Clifton S.W."/>
            <person name="Comeron J.M."/>
            <person name="Costello J.C."/>
            <person name="Coyne J.A."/>
            <person name="Daub J."/>
            <person name="David R.G."/>
            <person name="Delcher A.L."/>
            <person name="Delehaunty K."/>
            <person name="Do C.B."/>
            <person name="Ebling H."/>
            <person name="Edwards K."/>
            <person name="Eickbush T."/>
            <person name="Evans J.D."/>
            <person name="Filipski A."/>
            <person name="Findeiss S."/>
            <person name="Freyhult E."/>
            <person name="Fulton L."/>
            <person name="Fulton R."/>
            <person name="Garcia A.C."/>
            <person name="Gardiner A."/>
            <person name="Garfield D.A."/>
            <person name="Garvin B.E."/>
            <person name="Gibson G."/>
            <person name="Gilbert D."/>
            <person name="Gnerre S."/>
            <person name="Godfrey J."/>
            <person name="Good R."/>
            <person name="Gotea V."/>
            <person name="Gravely B."/>
            <person name="Greenberg A.J."/>
            <person name="Griffiths-Jones S."/>
            <person name="Gross S."/>
            <person name="Guigo R."/>
            <person name="Gustafson E.A."/>
            <person name="Haerty W."/>
            <person name="Hahn M.W."/>
            <person name="Halligan D.L."/>
            <person name="Halpern A.L."/>
            <person name="Halter G.M."/>
            <person name="Han M.V."/>
            <person name="Heger A."/>
            <person name="Hillier L."/>
            <person name="Hinrichs A.S."/>
            <person name="Holmes I."/>
            <person name="Hoskins R.A."/>
            <person name="Hubisz M.J."/>
            <person name="Hultmark D."/>
            <person name="Huntley M.A."/>
            <person name="Jaffe D.B."/>
            <person name="Jagadeeshan S."/>
            <person name="Jeck W.R."/>
            <person name="Johnson J."/>
            <person name="Jones C.D."/>
            <person name="Jordan W.C."/>
            <person name="Karpen G.H."/>
            <person name="Kataoka E."/>
            <person name="Keightley P.D."/>
            <person name="Kheradpour P."/>
            <person name="Kirkness E.F."/>
            <person name="Koerich L.B."/>
            <person name="Kristiansen K."/>
            <person name="Kudrna D."/>
            <person name="Kulathinal R.J."/>
            <person name="Kumar S."/>
            <person name="Kwok R."/>
            <person name="Lander E."/>
            <person name="Langley C.H."/>
            <person name="Lapoint R."/>
            <person name="Lazzaro B.P."/>
            <person name="Lee S.J."/>
            <person name="Levesque L."/>
            <person name="Li R."/>
            <person name="Lin C.F."/>
            <person name="Lin M.F."/>
            <person name="Lindblad-Toh K."/>
            <person name="Llopart A."/>
            <person name="Long M."/>
            <person name="Low L."/>
            <person name="Lozovsky E."/>
            <person name="Lu J."/>
            <person name="Luo M."/>
            <person name="Machado C.A."/>
            <person name="Makalowski W."/>
            <person name="Marzo M."/>
            <person name="Matsuda M."/>
            <person name="Matzkin L."/>
            <person name="McAllister B."/>
            <person name="McBride C.S."/>
            <person name="McKernan B."/>
            <person name="McKernan K."/>
            <person name="Mendez-Lago M."/>
            <person name="Minx P."/>
            <person name="Mollenhauer M.U."/>
            <person name="Montooth K."/>
            <person name="Mount S.M."/>
            <person name="Mu X."/>
            <person name="Myers E."/>
            <person name="Negre B."/>
            <person name="Newfeld S."/>
            <person name="Nielsen R."/>
            <person name="Noor M.A."/>
            <person name="O'Grady P."/>
            <person name="Pachter L."/>
            <person name="Papaceit M."/>
            <person name="Parisi M.J."/>
            <person name="Parisi M."/>
            <person name="Parts L."/>
            <person name="Pedersen J.S."/>
            <person name="Pesole G."/>
            <person name="Phillippy A.M."/>
            <person name="Ponting C.P."/>
            <person name="Pop M."/>
            <person name="Porcelli D."/>
            <person name="Powell J.R."/>
            <person name="Prohaska S."/>
            <person name="Pruitt K."/>
            <person name="Puig M."/>
            <person name="Quesneville H."/>
            <person name="Ram K.R."/>
            <person name="Rand D."/>
            <person name="Rasmussen M.D."/>
            <person name="Reed L.K."/>
            <person name="Reenan R."/>
            <person name="Reily A."/>
            <person name="Remington K.A."/>
            <person name="Rieger T.T."/>
            <person name="Ritchie M.G."/>
            <person name="Robin C."/>
            <person name="Rogers Y.H."/>
            <person name="Rohde C."/>
            <person name="Rozas J."/>
            <person name="Rubenfield M.J."/>
            <person name="Ruiz A."/>
            <person name="Russo S."/>
            <person name="Salzberg S.L."/>
            <person name="Sanchez-Gracia A."/>
            <person name="Saranga D.J."/>
            <person name="Sato H."/>
            <person name="Schaeffer S.W."/>
            <person name="Schatz M.C."/>
            <person name="Schlenke T."/>
            <person name="Schwartz R."/>
            <person name="Segarra C."/>
            <person name="Singh R.S."/>
            <person name="Sirot L."/>
            <person name="Sirota M."/>
            <person name="Sisneros N.B."/>
            <person name="Smith C.D."/>
            <person name="Smith T.F."/>
            <person name="Spieth J."/>
            <person name="Stage D.E."/>
            <person name="Stark A."/>
            <person name="Stephan W."/>
            <person name="Strausberg R.L."/>
            <person name="Strempel S."/>
            <person name="Sturgill D."/>
            <person name="Sutton G."/>
            <person name="Sutton G.G."/>
            <person name="Tao W."/>
            <person name="Teichmann S."/>
            <person name="Tobari Y.N."/>
            <person name="Tomimura Y."/>
            <person name="Tsolas J.M."/>
            <person name="Valente V.L."/>
            <person name="Venter E."/>
            <person name="Venter J.C."/>
            <person name="Vicario S."/>
            <person name="Vieira F.G."/>
            <person name="Vilella A.J."/>
            <person name="Villasante A."/>
            <person name="Walenz B."/>
            <person name="Wang J."/>
            <person name="Wasserman M."/>
            <person name="Watts T."/>
            <person name="Wilson D."/>
            <person name="Wilson R.K."/>
            <person name="Wing R.A."/>
            <person name="Wolfner M.F."/>
            <person name="Wong A."/>
            <person name="Wong G.K."/>
            <person name="Wu C.I."/>
            <person name="Wu G."/>
            <person name="Yamamoto D."/>
            <person name="Yang H.P."/>
            <person name="Yang S.P."/>
            <person name="Yorke J.A."/>
            <person name="Yoshida K."/>
            <person name="Zdobnov E."/>
            <person name="Zhang P."/>
            <person name="Zhang Y."/>
            <person name="Zimin A.V."/>
            <person name="Baldwin J."/>
            <person name="Abdouelleil A."/>
            <person name="Abdulkadir J."/>
            <person name="Abebe A."/>
            <person name="Abera B."/>
            <person name="Abreu J."/>
            <person name="Acer S.C."/>
            <person name="Aftuck L."/>
            <person name="Alexander A."/>
            <person name="An P."/>
            <person name="Anderson E."/>
            <person name="Anderson S."/>
            <person name="Arachi H."/>
            <person name="Azer M."/>
            <person name="Bachantsang P."/>
            <person name="Barry A."/>
            <person name="Bayul T."/>
            <person name="Berlin A."/>
            <person name="Bessette D."/>
            <person name="Bloom T."/>
            <person name="Blye J."/>
            <person name="Boguslavskiy L."/>
            <person name="Bonnet C."/>
            <person name="Boukhgalter B."/>
            <person name="Bourzgui I."/>
            <person name="Brown A."/>
            <person name="Cahill P."/>
            <person name="Channer S."/>
            <person name="Cheshatsang Y."/>
            <person name="Chuda L."/>
            <person name="Citroen M."/>
            <person name="Collymore A."/>
            <person name="Cooke P."/>
            <person name="Costello M."/>
            <person name="D'Aco K."/>
            <person name="Daza R."/>
            <person name="De Haan G."/>
            <person name="DeGray S."/>
            <person name="DeMaso C."/>
            <person name="Dhargay N."/>
            <person name="Dooley K."/>
            <person name="Dooley E."/>
            <person name="Doricent M."/>
            <person name="Dorje P."/>
            <person name="Dorjee K."/>
            <person name="Dupes A."/>
            <person name="Elong R."/>
            <person name="Falk J."/>
            <person name="Farina A."/>
            <person name="Faro S."/>
            <person name="Ferguson D."/>
            <person name="Fisher S."/>
            <person name="Foley C.D."/>
            <person name="Franke A."/>
            <person name="Friedrich D."/>
            <person name="Gadbois L."/>
            <person name="Gearin G."/>
            <person name="Gearin C.R."/>
            <person name="Giannoukos G."/>
            <person name="Goode T."/>
            <person name="Graham J."/>
            <person name="Grandbois E."/>
            <person name="Grewal S."/>
            <person name="Gyaltsen K."/>
            <person name="Hafez N."/>
            <person name="Hagos B."/>
            <person name="Hall J."/>
            <person name="Henson C."/>
            <person name="Hollinger A."/>
            <person name="Honan T."/>
            <person name="Huard M.D."/>
            <person name="Hughes L."/>
            <person name="Hurhula B."/>
            <person name="Husby M.E."/>
            <person name="Kamat A."/>
            <person name="Kanga B."/>
            <person name="Kashin S."/>
            <person name="Khazanovich D."/>
            <person name="Kisner P."/>
            <person name="Lance K."/>
            <person name="Lara M."/>
            <person name="Lee W."/>
            <person name="Lennon N."/>
            <person name="Letendre F."/>
            <person name="LeVine R."/>
            <person name="Lipovsky A."/>
            <person name="Liu X."/>
            <person name="Liu J."/>
            <person name="Liu S."/>
            <person name="Lokyitsang T."/>
            <person name="Lokyitsang Y."/>
            <person name="Lubonja R."/>
            <person name="Lui A."/>
            <person name="MacDonald P."/>
            <person name="Magnisalis V."/>
            <person name="Maru K."/>
            <person name="Matthews C."/>
            <person name="McCusker W."/>
            <person name="McDonough S."/>
            <person name="Mehta T."/>
            <person name="Meldrim J."/>
            <person name="Meneus L."/>
            <person name="Mihai O."/>
            <person name="Mihalev A."/>
            <person name="Mihova T."/>
            <person name="Mittelman R."/>
            <person name="Mlenga V."/>
            <person name="Montmayeur A."/>
            <person name="Mulrain L."/>
            <person name="Navidi A."/>
            <person name="Naylor J."/>
            <person name="Negash T."/>
            <person name="Nguyen T."/>
            <person name="Nguyen N."/>
            <person name="Nicol R."/>
            <person name="Norbu C."/>
            <person name="Norbu N."/>
            <person name="Novod N."/>
            <person name="O'Neill B."/>
            <person name="Osman S."/>
            <person name="Markiewicz E."/>
            <person name="Oyono O.L."/>
            <person name="Patti C."/>
            <person name="Phunkhang P."/>
            <person name="Pierre F."/>
            <person name="Priest M."/>
            <person name="Raghuraman S."/>
            <person name="Rege F."/>
            <person name="Reyes R."/>
            <person name="Rise C."/>
            <person name="Rogov P."/>
            <person name="Ross K."/>
            <person name="Ryan E."/>
            <person name="Settipalli S."/>
            <person name="Shea T."/>
            <person name="Sherpa N."/>
            <person name="Shi L."/>
            <person name="Shih D."/>
            <person name="Sparrow T."/>
            <person name="Spaulding J."/>
            <person name="Stalker J."/>
            <person name="Stange-Thomann N."/>
            <person name="Stavropoulos S."/>
            <person name="Stone C."/>
            <person name="Strader C."/>
            <person name="Tesfaye S."/>
            <person name="Thomson T."/>
            <person name="Thoulutsang Y."/>
            <person name="Thoulutsang D."/>
            <person name="Topham K."/>
            <person name="Topping I."/>
            <person name="Tsamla T."/>
            <person name="Vassiliev H."/>
            <person name="Vo A."/>
            <person name="Wangchuk T."/>
            <person name="Wangdi T."/>
            <person name="Weiand M."/>
            <person name="Wilkinson J."/>
            <person name="Wilson A."/>
            <person name="Yadav S."/>
            <person name="Young G."/>
            <person name="Yu Q."/>
            <person name="Zembek L."/>
            <person name="Zhong D."/>
            <person name="Zimmer A."/>
            <person name="Zwirko Z."/>
            <person name="Jaffe D.B."/>
            <person name="Alvarez P."/>
            <person name="Brockman W."/>
            <person name="Butler J."/>
            <person name="Chin C."/>
            <person name="Gnerre S."/>
            <person name="Grabherr M."/>
            <person name="Kleber M."/>
            <person name="Mauceli E."/>
            <person name="MacCallum I."/>
        </authorList>
    </citation>
    <scope>NUCLEOTIDE SEQUENCE [LARGE SCALE GENOMIC DNA]</scope>
    <source>
        <strain evidence="3">Tucson 14030-0811.24</strain>
    </source>
</reference>
<gene>
    <name evidence="2" type="primary">Dwil\GK14953</name>
    <name evidence="2" type="ORF">Dwil_GK14953</name>
</gene>
<dbReference type="KEGG" id="dwi:6642857"/>
<keyword evidence="3" id="KW-1185">Reference proteome</keyword>
<proteinExistence type="predicted"/>
<evidence type="ECO:0000313" key="2">
    <source>
        <dbReference type="EMBL" id="EDW75898.2"/>
    </source>
</evidence>
<feature type="region of interest" description="Disordered" evidence="1">
    <location>
        <begin position="81"/>
        <end position="121"/>
    </location>
</feature>
<feature type="compositionally biased region" description="Polar residues" evidence="1">
    <location>
        <begin position="111"/>
        <end position="121"/>
    </location>
</feature>
<evidence type="ECO:0000313" key="3">
    <source>
        <dbReference type="Proteomes" id="UP000007798"/>
    </source>
</evidence>